<feature type="transmembrane region" description="Helical" evidence="7">
    <location>
        <begin position="98"/>
        <end position="116"/>
    </location>
</feature>
<evidence type="ECO:0000256" key="3">
    <source>
        <dbReference type="ARBA" id="ARBA00022475"/>
    </source>
</evidence>
<reference evidence="10" key="1">
    <citation type="submission" date="2016-10" db="EMBL/GenBank/DDBJ databases">
        <authorList>
            <person name="Varghese N."/>
            <person name="Submissions S."/>
        </authorList>
    </citation>
    <scope>NUCLEOTIDE SEQUENCE [LARGE SCALE GENOMIC DNA]</scope>
    <source>
        <strain evidence="10">CGMCC 4.2126</strain>
    </source>
</reference>
<dbReference type="RefSeq" id="WP_093885875.1">
    <property type="nucleotide sequence ID" value="NZ_FOQY01000003.1"/>
</dbReference>
<evidence type="ECO:0000256" key="4">
    <source>
        <dbReference type="ARBA" id="ARBA00022692"/>
    </source>
</evidence>
<dbReference type="GO" id="GO:0055085">
    <property type="term" value="P:transmembrane transport"/>
    <property type="evidence" value="ECO:0007669"/>
    <property type="project" value="InterPro"/>
</dbReference>
<dbReference type="InterPro" id="IPR035906">
    <property type="entry name" value="MetI-like_sf"/>
</dbReference>
<evidence type="ECO:0000313" key="10">
    <source>
        <dbReference type="Proteomes" id="UP000199111"/>
    </source>
</evidence>
<feature type="transmembrane region" description="Helical" evidence="7">
    <location>
        <begin position="184"/>
        <end position="207"/>
    </location>
</feature>
<evidence type="ECO:0000256" key="5">
    <source>
        <dbReference type="ARBA" id="ARBA00022989"/>
    </source>
</evidence>
<evidence type="ECO:0000256" key="2">
    <source>
        <dbReference type="ARBA" id="ARBA00022448"/>
    </source>
</evidence>
<feature type="transmembrane region" description="Helical" evidence="7">
    <location>
        <begin position="155"/>
        <end position="177"/>
    </location>
</feature>
<dbReference type="AlphaFoldDB" id="A0A1I3I1K6"/>
<comment type="subcellular location">
    <subcellularLocation>
        <location evidence="1 7">Cell membrane</location>
        <topology evidence="1 7">Multi-pass membrane protein</topology>
    </subcellularLocation>
</comment>
<evidence type="ECO:0000256" key="7">
    <source>
        <dbReference type="RuleBase" id="RU363032"/>
    </source>
</evidence>
<dbReference type="PANTHER" id="PTHR30151">
    <property type="entry name" value="ALKANE SULFONATE ABC TRANSPORTER-RELATED, MEMBRANE SUBUNIT"/>
    <property type="match status" value="1"/>
</dbReference>
<keyword evidence="2 7" id="KW-0813">Transport</keyword>
<comment type="similarity">
    <text evidence="7">Belongs to the binding-protein-dependent transport system permease family.</text>
</comment>
<feature type="domain" description="ABC transmembrane type-1" evidence="8">
    <location>
        <begin position="57"/>
        <end position="237"/>
    </location>
</feature>
<evidence type="ECO:0000313" key="9">
    <source>
        <dbReference type="EMBL" id="SFI41898.1"/>
    </source>
</evidence>
<feature type="transmembrane region" description="Helical" evidence="7">
    <location>
        <begin position="61"/>
        <end position="86"/>
    </location>
</feature>
<dbReference type="InterPro" id="IPR000515">
    <property type="entry name" value="MetI-like"/>
</dbReference>
<evidence type="ECO:0000256" key="6">
    <source>
        <dbReference type="ARBA" id="ARBA00023136"/>
    </source>
</evidence>
<organism evidence="9 10">
    <name type="scientific">Streptosporangium canum</name>
    <dbReference type="NCBI Taxonomy" id="324952"/>
    <lineage>
        <taxon>Bacteria</taxon>
        <taxon>Bacillati</taxon>
        <taxon>Actinomycetota</taxon>
        <taxon>Actinomycetes</taxon>
        <taxon>Streptosporangiales</taxon>
        <taxon>Streptosporangiaceae</taxon>
        <taxon>Streptosporangium</taxon>
    </lineage>
</organism>
<keyword evidence="4 7" id="KW-0812">Transmembrane</keyword>
<dbReference type="GO" id="GO:0005886">
    <property type="term" value="C:plasma membrane"/>
    <property type="evidence" value="ECO:0007669"/>
    <property type="project" value="UniProtKB-SubCell"/>
</dbReference>
<dbReference type="GeneID" id="96296879"/>
<dbReference type="Proteomes" id="UP000199111">
    <property type="component" value="Unassembled WGS sequence"/>
</dbReference>
<protein>
    <submittedName>
        <fullName evidence="9">NitT/TauT family transport system permease protein</fullName>
    </submittedName>
</protein>
<dbReference type="EMBL" id="FOQY01000003">
    <property type="protein sequence ID" value="SFI41898.1"/>
    <property type="molecule type" value="Genomic_DNA"/>
</dbReference>
<sequence length="256" mass="26046">MSPREARRGVAGVAVCLAVLETLGRTGLIDPLLLPLASTVVAGAARLAIDPDFLADAGHTLLACGCGLLIAVAVAVPAGLLLGTVPAVESALRPLIEFLRPIPSVALIPLALFLFTDGTQAKVALIVFAASWPLLINTMYGLREVDPVAKDTLRSFGFGPLAVVVRVSLPSAAPFVVTGVRISASVALIVAVSVELVAGGAGIGAFLGDAAAGNQRDAMLAAVVWTGAIGLTVNTLLVAAEHRLFGWRHAGAGEVR</sequence>
<feature type="transmembrane region" description="Helical" evidence="7">
    <location>
        <begin position="219"/>
        <end position="240"/>
    </location>
</feature>
<keyword evidence="10" id="KW-1185">Reference proteome</keyword>
<keyword evidence="6 7" id="KW-0472">Membrane</keyword>
<dbReference type="Pfam" id="PF00528">
    <property type="entry name" value="BPD_transp_1"/>
    <property type="match status" value="1"/>
</dbReference>
<feature type="transmembrane region" description="Helical" evidence="7">
    <location>
        <begin position="123"/>
        <end position="143"/>
    </location>
</feature>
<dbReference type="PROSITE" id="PS50928">
    <property type="entry name" value="ABC_TM1"/>
    <property type="match status" value="1"/>
</dbReference>
<evidence type="ECO:0000259" key="8">
    <source>
        <dbReference type="PROSITE" id="PS50928"/>
    </source>
</evidence>
<gene>
    <name evidence="9" type="ORF">SAMN05216275_103106</name>
</gene>
<dbReference type="Gene3D" id="1.10.3720.10">
    <property type="entry name" value="MetI-like"/>
    <property type="match status" value="1"/>
</dbReference>
<dbReference type="CDD" id="cd06261">
    <property type="entry name" value="TM_PBP2"/>
    <property type="match status" value="1"/>
</dbReference>
<dbReference type="SUPFAM" id="SSF161098">
    <property type="entry name" value="MetI-like"/>
    <property type="match status" value="1"/>
</dbReference>
<name>A0A1I3I1K6_9ACTN</name>
<keyword evidence="3" id="KW-1003">Cell membrane</keyword>
<proteinExistence type="inferred from homology"/>
<dbReference type="PANTHER" id="PTHR30151:SF0">
    <property type="entry name" value="ABC TRANSPORTER PERMEASE PROTEIN MJ0413-RELATED"/>
    <property type="match status" value="1"/>
</dbReference>
<keyword evidence="5 7" id="KW-1133">Transmembrane helix</keyword>
<accession>A0A1I3I1K6</accession>
<evidence type="ECO:0000256" key="1">
    <source>
        <dbReference type="ARBA" id="ARBA00004651"/>
    </source>
</evidence>